<feature type="short sequence motif" description="GXSXG" evidence="4">
    <location>
        <begin position="37"/>
        <end position="41"/>
    </location>
</feature>
<protein>
    <submittedName>
        <fullName evidence="6">Patatin-like phospholipase family protein</fullName>
    </submittedName>
</protein>
<accession>A0A8J6LND6</accession>
<keyword evidence="2 4" id="KW-0442">Lipid degradation</keyword>
<dbReference type="GO" id="GO:0016787">
    <property type="term" value="F:hydrolase activity"/>
    <property type="evidence" value="ECO:0007669"/>
    <property type="project" value="UniProtKB-UniRule"/>
</dbReference>
<keyword evidence="7" id="KW-1185">Reference proteome</keyword>
<dbReference type="PANTHER" id="PTHR14226">
    <property type="entry name" value="NEUROPATHY TARGET ESTERASE/SWISS CHEESE D.MELANOGASTER"/>
    <property type="match status" value="1"/>
</dbReference>
<dbReference type="PROSITE" id="PS51635">
    <property type="entry name" value="PNPLA"/>
    <property type="match status" value="1"/>
</dbReference>
<keyword evidence="1 4" id="KW-0378">Hydrolase</keyword>
<feature type="short sequence motif" description="DGA/G" evidence="4">
    <location>
        <begin position="173"/>
        <end position="175"/>
    </location>
</feature>
<evidence type="ECO:0000256" key="2">
    <source>
        <dbReference type="ARBA" id="ARBA00022963"/>
    </source>
</evidence>
<dbReference type="Pfam" id="PF01734">
    <property type="entry name" value="Patatin"/>
    <property type="match status" value="1"/>
</dbReference>
<evidence type="ECO:0000256" key="4">
    <source>
        <dbReference type="PROSITE-ProRule" id="PRU01161"/>
    </source>
</evidence>
<dbReference type="EMBL" id="JAAKDE010000019">
    <property type="protein sequence ID" value="MBA2133728.1"/>
    <property type="molecule type" value="Genomic_DNA"/>
</dbReference>
<gene>
    <name evidence="6" type="ORF">G5B42_09310</name>
</gene>
<dbReference type="AlphaFoldDB" id="A0A8J6LND6"/>
<evidence type="ECO:0000256" key="3">
    <source>
        <dbReference type="ARBA" id="ARBA00023098"/>
    </source>
</evidence>
<evidence type="ECO:0000313" key="7">
    <source>
        <dbReference type="Proteomes" id="UP000657177"/>
    </source>
</evidence>
<comment type="caution">
    <text evidence="6">The sequence shown here is derived from an EMBL/GenBank/DDBJ whole genome shotgun (WGS) entry which is preliminary data.</text>
</comment>
<dbReference type="GO" id="GO:0016042">
    <property type="term" value="P:lipid catabolic process"/>
    <property type="evidence" value="ECO:0007669"/>
    <property type="project" value="UniProtKB-UniRule"/>
</dbReference>
<feature type="active site" description="Proton acceptor" evidence="4">
    <location>
        <position position="173"/>
    </location>
</feature>
<reference evidence="6" key="1">
    <citation type="submission" date="2020-06" db="EMBL/GenBank/DDBJ databases">
        <title>Novel chitinolytic bacterium.</title>
        <authorList>
            <person name="Ungkulpasvich U."/>
            <person name="Kosugi A."/>
            <person name="Uke A."/>
        </authorList>
    </citation>
    <scope>NUCLEOTIDE SEQUENCE</scope>
    <source>
        <strain evidence="6">UUS1-1</strain>
    </source>
</reference>
<dbReference type="SUPFAM" id="SSF52151">
    <property type="entry name" value="FabD/lysophospholipase-like"/>
    <property type="match status" value="1"/>
</dbReference>
<dbReference type="PANTHER" id="PTHR14226:SF57">
    <property type="entry name" value="BLR7027 PROTEIN"/>
    <property type="match status" value="1"/>
</dbReference>
<dbReference type="RefSeq" id="WP_181340198.1">
    <property type="nucleotide sequence ID" value="NZ_JAAKDE010000019.1"/>
</dbReference>
<feature type="active site" description="Nucleophile" evidence="4">
    <location>
        <position position="39"/>
    </location>
</feature>
<proteinExistence type="predicted"/>
<dbReference type="InterPro" id="IPR050301">
    <property type="entry name" value="NTE"/>
</dbReference>
<dbReference type="Gene3D" id="3.40.1090.10">
    <property type="entry name" value="Cytosolic phospholipase A2 catalytic domain"/>
    <property type="match status" value="2"/>
</dbReference>
<evidence type="ECO:0000313" key="6">
    <source>
        <dbReference type="EMBL" id="MBA2133728.1"/>
    </source>
</evidence>
<keyword evidence="3 4" id="KW-0443">Lipid metabolism</keyword>
<organism evidence="6 7">
    <name type="scientific">Capillibacterium thermochitinicola</name>
    <dbReference type="NCBI Taxonomy" id="2699427"/>
    <lineage>
        <taxon>Bacteria</taxon>
        <taxon>Bacillati</taxon>
        <taxon>Bacillota</taxon>
        <taxon>Capillibacterium</taxon>
    </lineage>
</organism>
<feature type="domain" description="PNPLA" evidence="5">
    <location>
        <begin position="5"/>
        <end position="186"/>
    </location>
</feature>
<dbReference type="InterPro" id="IPR002641">
    <property type="entry name" value="PNPLA_dom"/>
</dbReference>
<evidence type="ECO:0000256" key="1">
    <source>
        <dbReference type="ARBA" id="ARBA00022801"/>
    </source>
</evidence>
<feature type="short sequence motif" description="GXGXXG" evidence="4">
    <location>
        <begin position="9"/>
        <end position="14"/>
    </location>
</feature>
<dbReference type="InterPro" id="IPR016035">
    <property type="entry name" value="Acyl_Trfase/lysoPLipase"/>
</dbReference>
<evidence type="ECO:0000259" key="5">
    <source>
        <dbReference type="PROSITE" id="PS51635"/>
    </source>
</evidence>
<dbReference type="Proteomes" id="UP000657177">
    <property type="component" value="Unassembled WGS sequence"/>
</dbReference>
<name>A0A8J6LND6_9FIRM</name>
<sequence>MKRALVLSGGGSKGAFEVGAIANLVSKKKLDFQLFTGTSVGALNAAFLGQARNFKELQELVKELTAIWLGIKGNRCIYRSGLFGNLWRFFRHGALYNPSGLQDLISRKIDPERLFHPRTVVKVTVVSFETGNLLCADSRKPAFHQDYLLYVLASASMPFFFPAVPIAGQHWYDGGLRDLTPLATAIKENPDEIVVITTFPLSPNLEATLPPARPGNALQAILRTVEILLSEIAVNDLQLAQAINKAWWRYPGKRPIPIQIIAPTKPLSGHALSFDPVQIRENLKAGYEAAEEPRFLAMNRYPDFSNTTAPNL</sequence>